<reference evidence="2" key="1">
    <citation type="journal article" date="2020" name="Stud. Mycol.">
        <title>101 Dothideomycetes genomes: a test case for predicting lifestyles and emergence of pathogens.</title>
        <authorList>
            <person name="Haridas S."/>
            <person name="Albert R."/>
            <person name="Binder M."/>
            <person name="Bloem J."/>
            <person name="Labutti K."/>
            <person name="Salamov A."/>
            <person name="Andreopoulos B."/>
            <person name="Baker S."/>
            <person name="Barry K."/>
            <person name="Bills G."/>
            <person name="Bluhm B."/>
            <person name="Cannon C."/>
            <person name="Castanera R."/>
            <person name="Culley D."/>
            <person name="Daum C."/>
            <person name="Ezra D."/>
            <person name="Gonzalez J."/>
            <person name="Henrissat B."/>
            <person name="Kuo A."/>
            <person name="Liang C."/>
            <person name="Lipzen A."/>
            <person name="Lutzoni F."/>
            <person name="Magnuson J."/>
            <person name="Mondo S."/>
            <person name="Nolan M."/>
            <person name="Ohm R."/>
            <person name="Pangilinan J."/>
            <person name="Park H.-J."/>
            <person name="Ramirez L."/>
            <person name="Alfaro M."/>
            <person name="Sun H."/>
            <person name="Tritt A."/>
            <person name="Yoshinaga Y."/>
            <person name="Zwiers L.-H."/>
            <person name="Turgeon B."/>
            <person name="Goodwin S."/>
            <person name="Spatafora J."/>
            <person name="Crous P."/>
            <person name="Grigoriev I."/>
        </authorList>
    </citation>
    <scope>NUCLEOTIDE SEQUENCE</scope>
    <source>
        <strain evidence="2">HMLAC05119</strain>
    </source>
</reference>
<gene>
    <name evidence="2" type="ORF">BDU57DRAFT_519892</name>
</gene>
<keyword evidence="3" id="KW-1185">Reference proteome</keyword>
<keyword evidence="1" id="KW-0472">Membrane</keyword>
<dbReference type="AlphaFoldDB" id="A0A6A5QIS3"/>
<sequence>MAAIPPGVDPWTIPCEPPPQGLTSNFYNKSSLLDLTVAVVVLVLSSMAITMTLRFWVMHTSRDAWEPWKMDDCAVIGTFVLAIAQGVMQCFQTKNLGFDAWDLPLGRLLSSQTQQVRADCHRAGRSL</sequence>
<evidence type="ECO:0000313" key="2">
    <source>
        <dbReference type="EMBL" id="KAF1914728.1"/>
    </source>
</evidence>
<feature type="transmembrane region" description="Helical" evidence="1">
    <location>
        <begin position="35"/>
        <end position="57"/>
    </location>
</feature>
<proteinExistence type="predicted"/>
<dbReference type="EMBL" id="ML979137">
    <property type="protein sequence ID" value="KAF1914728.1"/>
    <property type="molecule type" value="Genomic_DNA"/>
</dbReference>
<protein>
    <submittedName>
        <fullName evidence="2">Uncharacterized protein</fullName>
    </submittedName>
</protein>
<evidence type="ECO:0000256" key="1">
    <source>
        <dbReference type="SAM" id="Phobius"/>
    </source>
</evidence>
<name>A0A6A5QIS3_AMPQU</name>
<evidence type="ECO:0000313" key="3">
    <source>
        <dbReference type="Proteomes" id="UP000800096"/>
    </source>
</evidence>
<accession>A0A6A5QIS3</accession>
<keyword evidence="1" id="KW-1133">Transmembrane helix</keyword>
<keyword evidence="1" id="KW-0812">Transmembrane</keyword>
<organism evidence="2 3">
    <name type="scientific">Ampelomyces quisqualis</name>
    <name type="common">Powdery mildew agent</name>
    <dbReference type="NCBI Taxonomy" id="50730"/>
    <lineage>
        <taxon>Eukaryota</taxon>
        <taxon>Fungi</taxon>
        <taxon>Dikarya</taxon>
        <taxon>Ascomycota</taxon>
        <taxon>Pezizomycotina</taxon>
        <taxon>Dothideomycetes</taxon>
        <taxon>Pleosporomycetidae</taxon>
        <taxon>Pleosporales</taxon>
        <taxon>Pleosporineae</taxon>
        <taxon>Phaeosphaeriaceae</taxon>
        <taxon>Ampelomyces</taxon>
    </lineage>
</organism>
<dbReference type="Proteomes" id="UP000800096">
    <property type="component" value="Unassembled WGS sequence"/>
</dbReference>